<comment type="caution">
    <text evidence="2">The sequence shown here is derived from an EMBL/GenBank/DDBJ whole genome shotgun (WGS) entry which is preliminary data.</text>
</comment>
<keyword evidence="1" id="KW-0732">Signal</keyword>
<sequence>MKKLKLLLVTAFLSAAIFAQTDQQVIQATAQTYMNAVKNKDIDKMLDAMLPDVFEMVNRNQLKMSMEQMFNNPNMIIEYLSAKIFDISETVRHKDNKYARINYDSSFKMLFPSDDGISAEENKSMLNSMKSVLESQFGKDSIVLNYDESSVTVNSNSYMYAVSSPKFDGWKFINDDNAMGQLAKNIIPAEVISVLKK</sequence>
<protein>
    <submittedName>
        <fullName evidence="2">Uncharacterized protein</fullName>
    </submittedName>
</protein>
<proteinExistence type="predicted"/>
<accession>A0A506PMR2</accession>
<gene>
    <name evidence="2" type="ORF">FJ651_05700</name>
</gene>
<feature type="signal peptide" evidence="1">
    <location>
        <begin position="1"/>
        <end position="19"/>
    </location>
</feature>
<evidence type="ECO:0000256" key="1">
    <source>
        <dbReference type="SAM" id="SignalP"/>
    </source>
</evidence>
<name>A0A506PMR2_9FLAO</name>
<keyword evidence="3" id="KW-1185">Reference proteome</keyword>
<dbReference type="AlphaFoldDB" id="A0A506PMR2"/>
<dbReference type="RefSeq" id="WP_140989497.1">
    <property type="nucleotide sequence ID" value="NZ_VHIQ01000002.1"/>
</dbReference>
<dbReference type="Proteomes" id="UP000317332">
    <property type="component" value="Unassembled WGS sequence"/>
</dbReference>
<evidence type="ECO:0000313" key="2">
    <source>
        <dbReference type="EMBL" id="TPV35021.1"/>
    </source>
</evidence>
<reference evidence="2 3" key="1">
    <citation type="submission" date="2019-06" db="EMBL/GenBank/DDBJ databases">
        <title>Flavobacteriaceae Paucihalobacterium erythroidium CWB-1, complete genome.</title>
        <authorList>
            <person name="Wu S."/>
        </authorList>
    </citation>
    <scope>NUCLEOTIDE SEQUENCE [LARGE SCALE GENOMIC DNA]</scope>
    <source>
        <strain evidence="2 3">CWB-1</strain>
    </source>
</reference>
<dbReference type="EMBL" id="VHIQ01000002">
    <property type="protein sequence ID" value="TPV35021.1"/>
    <property type="molecule type" value="Genomic_DNA"/>
</dbReference>
<evidence type="ECO:0000313" key="3">
    <source>
        <dbReference type="Proteomes" id="UP000317332"/>
    </source>
</evidence>
<organism evidence="2 3">
    <name type="scientific">Paucihalobacter ruber</name>
    <dbReference type="NCBI Taxonomy" id="2567861"/>
    <lineage>
        <taxon>Bacteria</taxon>
        <taxon>Pseudomonadati</taxon>
        <taxon>Bacteroidota</taxon>
        <taxon>Flavobacteriia</taxon>
        <taxon>Flavobacteriales</taxon>
        <taxon>Flavobacteriaceae</taxon>
        <taxon>Paucihalobacter</taxon>
    </lineage>
</organism>
<dbReference type="OrthoDB" id="982449at2"/>
<feature type="chain" id="PRO_5021194405" evidence="1">
    <location>
        <begin position="20"/>
        <end position="197"/>
    </location>
</feature>